<dbReference type="Proteomes" id="UP001060215">
    <property type="component" value="Chromosome 4"/>
</dbReference>
<gene>
    <name evidence="1" type="ORF">LOK49_LG05G02015</name>
</gene>
<evidence type="ECO:0000313" key="1">
    <source>
        <dbReference type="EMBL" id="KAI8016522.1"/>
    </source>
</evidence>
<accession>A0ACC0HUB1</accession>
<sequence length="537" mass="57971">MTSPNLLLLSFSLLACFLPSPCSSSSGGGEREDGTKIKGMFVFGSSLVDNGNNNYLQESTAKADYLPYGVDFPLGPSGRFTNGKNVIDLLGDQLNLPSYIPPFTNPTTKGSRIIHGVNYASGASGILDDTGSLAGQVISLNQQIKNFEGVTLPDLERQMGCKSSESLPSYLIVVGTGGNDYTFNYFMRKSNVSLEAFTANLITTLSAKLKRLYELGGRKFVLMSLNPIGCSPMVNARLPMRKGCAQKLNLAAHLFNTHLKSLVDLIKPHLPGSNLVYVNSYKIIRDIIKNPTSKGFSDASNPCCEVASISEGGSGVLCKRGGAACANRTIYVFFDGLHPTEAVNDLIARIAYASNLQTQLTSLSNRAVYEELGKYGDLENQVWCCERVEELEPSIRYCLHKLGESNLQTSELMHIGEMEGPALDLFKAKLESIGTDVNQKLFRGFATTAAVREGHLEILEILVKAGASQPACEEALLEASCHGRARLAELLMGSDLIRPHIAVHALVTACCRGFKDVVDALIKCGVDANASDLPTHK</sequence>
<name>A0ACC0HUB1_9ERIC</name>
<proteinExistence type="predicted"/>
<protein>
    <submittedName>
        <fullName evidence="1">GDSL esterase/lipase</fullName>
    </submittedName>
</protein>
<reference evidence="1 2" key="1">
    <citation type="journal article" date="2022" name="Plant J.">
        <title>Chromosome-level genome of Camellia lanceoleosa provides a valuable resource for understanding genome evolution and self-incompatibility.</title>
        <authorList>
            <person name="Gong W."/>
            <person name="Xiao S."/>
            <person name="Wang L."/>
            <person name="Liao Z."/>
            <person name="Chang Y."/>
            <person name="Mo W."/>
            <person name="Hu G."/>
            <person name="Li W."/>
            <person name="Zhao G."/>
            <person name="Zhu H."/>
            <person name="Hu X."/>
            <person name="Ji K."/>
            <person name="Xiang X."/>
            <person name="Song Q."/>
            <person name="Yuan D."/>
            <person name="Jin S."/>
            <person name="Zhang L."/>
        </authorList>
    </citation>
    <scope>NUCLEOTIDE SEQUENCE [LARGE SCALE GENOMIC DNA]</scope>
    <source>
        <strain evidence="1">SQ_2022a</strain>
    </source>
</reference>
<keyword evidence="2" id="KW-1185">Reference proteome</keyword>
<comment type="caution">
    <text evidence="1">The sequence shown here is derived from an EMBL/GenBank/DDBJ whole genome shotgun (WGS) entry which is preliminary data.</text>
</comment>
<dbReference type="EMBL" id="CM045761">
    <property type="protein sequence ID" value="KAI8016522.1"/>
    <property type="molecule type" value="Genomic_DNA"/>
</dbReference>
<evidence type="ECO:0000313" key="2">
    <source>
        <dbReference type="Proteomes" id="UP001060215"/>
    </source>
</evidence>
<organism evidence="1 2">
    <name type="scientific">Camellia lanceoleosa</name>
    <dbReference type="NCBI Taxonomy" id="1840588"/>
    <lineage>
        <taxon>Eukaryota</taxon>
        <taxon>Viridiplantae</taxon>
        <taxon>Streptophyta</taxon>
        <taxon>Embryophyta</taxon>
        <taxon>Tracheophyta</taxon>
        <taxon>Spermatophyta</taxon>
        <taxon>Magnoliopsida</taxon>
        <taxon>eudicotyledons</taxon>
        <taxon>Gunneridae</taxon>
        <taxon>Pentapetalae</taxon>
        <taxon>asterids</taxon>
        <taxon>Ericales</taxon>
        <taxon>Theaceae</taxon>
        <taxon>Camellia</taxon>
    </lineage>
</organism>